<protein>
    <recommendedName>
        <fullName evidence="4">DUF5640 domain-containing protein</fullName>
    </recommendedName>
</protein>
<sequence>MQRKRTPIWLLGLFTAVLGMTGCTIGQDSDDQGAADGSSSSTDGTENDDGSPNPWESESFTDPRMEVLVGTWEASTDVVGPHGSELTINEDGTAVLRSGASVRGPHEGSITLGSKDPHYFIGKVDDSGSELVKEFRYDVEADTILFADSGLGEIVHERTS</sequence>
<accession>A0ABV8U213</accession>
<gene>
    <name evidence="2" type="ORF">ACFPET_17730</name>
</gene>
<reference evidence="3" key="1">
    <citation type="journal article" date="2019" name="Int. J. Syst. Evol. Microbiol.">
        <title>The Global Catalogue of Microorganisms (GCM) 10K type strain sequencing project: providing services to taxonomists for standard genome sequencing and annotation.</title>
        <authorList>
            <consortium name="The Broad Institute Genomics Platform"/>
            <consortium name="The Broad Institute Genome Sequencing Center for Infectious Disease"/>
            <person name="Wu L."/>
            <person name="Ma J."/>
        </authorList>
    </citation>
    <scope>NUCLEOTIDE SEQUENCE [LARGE SCALE GENOMIC DNA]</scope>
    <source>
        <strain evidence="3">IBRC-M 10908</strain>
    </source>
</reference>
<evidence type="ECO:0000313" key="3">
    <source>
        <dbReference type="Proteomes" id="UP001595823"/>
    </source>
</evidence>
<evidence type="ECO:0000313" key="2">
    <source>
        <dbReference type="EMBL" id="MFC4337047.1"/>
    </source>
</evidence>
<evidence type="ECO:0000256" key="1">
    <source>
        <dbReference type="SAM" id="MobiDB-lite"/>
    </source>
</evidence>
<feature type="region of interest" description="Disordered" evidence="1">
    <location>
        <begin position="28"/>
        <end position="61"/>
    </location>
</feature>
<proteinExistence type="predicted"/>
<evidence type="ECO:0008006" key="4">
    <source>
        <dbReference type="Google" id="ProtNLM"/>
    </source>
</evidence>
<organism evidence="2 3">
    <name type="scientific">Salininema proteolyticum</name>
    <dbReference type="NCBI Taxonomy" id="1607685"/>
    <lineage>
        <taxon>Bacteria</taxon>
        <taxon>Bacillati</taxon>
        <taxon>Actinomycetota</taxon>
        <taxon>Actinomycetes</taxon>
        <taxon>Glycomycetales</taxon>
        <taxon>Glycomycetaceae</taxon>
        <taxon>Salininema</taxon>
    </lineage>
</organism>
<dbReference type="Proteomes" id="UP001595823">
    <property type="component" value="Unassembled WGS sequence"/>
</dbReference>
<feature type="compositionally biased region" description="Low complexity" evidence="1">
    <location>
        <begin position="34"/>
        <end position="44"/>
    </location>
</feature>
<comment type="caution">
    <text evidence="2">The sequence shown here is derived from an EMBL/GenBank/DDBJ whole genome shotgun (WGS) entry which is preliminary data.</text>
</comment>
<keyword evidence="3" id="KW-1185">Reference proteome</keyword>
<dbReference type="RefSeq" id="WP_380623601.1">
    <property type="nucleotide sequence ID" value="NZ_JBHSDK010000028.1"/>
</dbReference>
<dbReference type="PROSITE" id="PS51257">
    <property type="entry name" value="PROKAR_LIPOPROTEIN"/>
    <property type="match status" value="1"/>
</dbReference>
<dbReference type="EMBL" id="JBHSDK010000028">
    <property type="protein sequence ID" value="MFC4337047.1"/>
    <property type="molecule type" value="Genomic_DNA"/>
</dbReference>
<name>A0ABV8U213_9ACTN</name>